<gene>
    <name evidence="1" type="ORF">KUTeg_023130</name>
</gene>
<organism evidence="1 2">
    <name type="scientific">Tegillarca granosa</name>
    <name type="common">Malaysian cockle</name>
    <name type="synonym">Anadara granosa</name>
    <dbReference type="NCBI Taxonomy" id="220873"/>
    <lineage>
        <taxon>Eukaryota</taxon>
        <taxon>Metazoa</taxon>
        <taxon>Spiralia</taxon>
        <taxon>Lophotrochozoa</taxon>
        <taxon>Mollusca</taxon>
        <taxon>Bivalvia</taxon>
        <taxon>Autobranchia</taxon>
        <taxon>Pteriomorphia</taxon>
        <taxon>Arcoida</taxon>
        <taxon>Arcoidea</taxon>
        <taxon>Arcidae</taxon>
        <taxon>Tegillarca</taxon>
    </lineage>
</organism>
<proteinExistence type="predicted"/>
<keyword evidence="2" id="KW-1185">Reference proteome</keyword>
<protein>
    <submittedName>
        <fullName evidence="1">Uncharacterized protein</fullName>
    </submittedName>
</protein>
<evidence type="ECO:0000313" key="1">
    <source>
        <dbReference type="EMBL" id="KAJ8299070.1"/>
    </source>
</evidence>
<comment type="caution">
    <text evidence="1">The sequence shown here is derived from an EMBL/GenBank/DDBJ whole genome shotgun (WGS) entry which is preliminary data.</text>
</comment>
<dbReference type="Proteomes" id="UP001217089">
    <property type="component" value="Unassembled WGS sequence"/>
</dbReference>
<accession>A0ABQ9E6D6</accession>
<reference evidence="1 2" key="1">
    <citation type="submission" date="2022-12" db="EMBL/GenBank/DDBJ databases">
        <title>Chromosome-level genome of Tegillarca granosa.</title>
        <authorList>
            <person name="Kim J."/>
        </authorList>
    </citation>
    <scope>NUCLEOTIDE SEQUENCE [LARGE SCALE GENOMIC DNA]</scope>
    <source>
        <strain evidence="1">Teg-2019</strain>
        <tissue evidence="1">Adductor muscle</tissue>
    </source>
</reference>
<sequence length="136" mass="15358">MAEQLSQSVLRFNEFLENKGFQTKEWMEYRPVNQLTEGAAIEFSIPSSSSSYVDLKNSRLYLKLKITQSDNTPIGESDNVALHSIFSQVDLQQQQQAVSSLGTVYPHKAILDVITNTSDTTQKRTLTSQLFHKDDA</sequence>
<name>A0ABQ9E6D6_TEGGR</name>
<dbReference type="EMBL" id="JARBDR010000921">
    <property type="protein sequence ID" value="KAJ8299070.1"/>
    <property type="molecule type" value="Genomic_DNA"/>
</dbReference>
<evidence type="ECO:0000313" key="2">
    <source>
        <dbReference type="Proteomes" id="UP001217089"/>
    </source>
</evidence>